<gene>
    <name evidence="2" type="ORF">K8V15_05780</name>
</gene>
<sequence length="333" mass="36682">MYQTWQAIDPETTWGDFEPGAVLFYTDEEAIVFDVRKESSKLKVRIQKTDGEQFTKEVKESSGMGKVARDEFSGSTAELRAVVLPAVLWKEDGLWAPRNLVGLAASLAVLMAGIGLIVWLDTYAFMWMIVMGAAAAGMGARRVFRGGRLSFLAPERLGLTMDNIHAYALTREQGRLWVPPTRGADRRALAFERVGAIRADYLERREDIAYRIESSALFDPAVPATAAFEAALVAFDDVRDDTPLDDVDALASEVELTFNTAQANAERLGFSHLPEEARDGARRAGKAARLAAGATTEGERVASLNHAKRILDSLAIYYLPTLDERLAIEAPRR</sequence>
<dbReference type="AlphaFoldDB" id="A0A921EPP0"/>
<evidence type="ECO:0000313" key="2">
    <source>
        <dbReference type="EMBL" id="HJE51474.1"/>
    </source>
</evidence>
<evidence type="ECO:0000313" key="3">
    <source>
        <dbReference type="Proteomes" id="UP000712713"/>
    </source>
</evidence>
<keyword evidence="1" id="KW-0472">Membrane</keyword>
<keyword evidence="1" id="KW-0812">Transmembrane</keyword>
<organism evidence="2 3">
    <name type="scientific">Tessaracoccus flavescens</name>
    <dbReference type="NCBI Taxonomy" id="399497"/>
    <lineage>
        <taxon>Bacteria</taxon>
        <taxon>Bacillati</taxon>
        <taxon>Actinomycetota</taxon>
        <taxon>Actinomycetes</taxon>
        <taxon>Propionibacteriales</taxon>
        <taxon>Propionibacteriaceae</taxon>
        <taxon>Tessaracoccus</taxon>
    </lineage>
</organism>
<feature type="transmembrane region" description="Helical" evidence="1">
    <location>
        <begin position="100"/>
        <end position="119"/>
    </location>
</feature>
<dbReference type="Proteomes" id="UP000712713">
    <property type="component" value="Unassembled WGS sequence"/>
</dbReference>
<reference evidence="2" key="2">
    <citation type="submission" date="2021-09" db="EMBL/GenBank/DDBJ databases">
        <authorList>
            <person name="Gilroy R."/>
        </authorList>
    </citation>
    <scope>NUCLEOTIDE SEQUENCE</scope>
    <source>
        <strain evidence="2">ChiGjej3B3-7470</strain>
    </source>
</reference>
<evidence type="ECO:0000256" key="1">
    <source>
        <dbReference type="SAM" id="Phobius"/>
    </source>
</evidence>
<accession>A0A921EPP0</accession>
<protein>
    <submittedName>
        <fullName evidence="2">Uncharacterized protein</fullName>
    </submittedName>
</protein>
<feature type="transmembrane region" description="Helical" evidence="1">
    <location>
        <begin position="125"/>
        <end position="144"/>
    </location>
</feature>
<reference evidence="2" key="1">
    <citation type="journal article" date="2021" name="PeerJ">
        <title>Extensive microbial diversity within the chicken gut microbiome revealed by metagenomics and culture.</title>
        <authorList>
            <person name="Gilroy R."/>
            <person name="Ravi A."/>
            <person name="Getino M."/>
            <person name="Pursley I."/>
            <person name="Horton D.L."/>
            <person name="Alikhan N.F."/>
            <person name="Baker D."/>
            <person name="Gharbi K."/>
            <person name="Hall N."/>
            <person name="Watson M."/>
            <person name="Adriaenssens E.M."/>
            <person name="Foster-Nyarko E."/>
            <person name="Jarju S."/>
            <person name="Secka A."/>
            <person name="Antonio M."/>
            <person name="Oren A."/>
            <person name="Chaudhuri R.R."/>
            <person name="La Ragione R."/>
            <person name="Hildebrand F."/>
            <person name="Pallen M.J."/>
        </authorList>
    </citation>
    <scope>NUCLEOTIDE SEQUENCE</scope>
    <source>
        <strain evidence="2">ChiGjej3B3-7470</strain>
    </source>
</reference>
<comment type="caution">
    <text evidence="2">The sequence shown here is derived from an EMBL/GenBank/DDBJ whole genome shotgun (WGS) entry which is preliminary data.</text>
</comment>
<proteinExistence type="predicted"/>
<dbReference type="EMBL" id="DYZF01000145">
    <property type="protein sequence ID" value="HJE51474.1"/>
    <property type="molecule type" value="Genomic_DNA"/>
</dbReference>
<keyword evidence="1" id="KW-1133">Transmembrane helix</keyword>
<name>A0A921EPP0_9ACTN</name>